<reference evidence="2" key="1">
    <citation type="submission" date="2020-08" db="EMBL/GenBank/DDBJ databases">
        <title>Genome public.</title>
        <authorList>
            <person name="Liu C."/>
            <person name="Sun Q."/>
        </authorList>
    </citation>
    <scope>NUCLEOTIDE SEQUENCE</scope>
    <source>
        <strain evidence="2">NSJ-54</strain>
    </source>
</reference>
<organism evidence="2 3">
    <name type="scientific">Zongyangia hominis</name>
    <dbReference type="NCBI Taxonomy" id="2763677"/>
    <lineage>
        <taxon>Bacteria</taxon>
        <taxon>Bacillati</taxon>
        <taxon>Bacillota</taxon>
        <taxon>Clostridia</taxon>
        <taxon>Eubacteriales</taxon>
        <taxon>Oscillospiraceae</taxon>
        <taxon>Zongyangia</taxon>
    </lineage>
</organism>
<feature type="region of interest" description="Disordered" evidence="1">
    <location>
        <begin position="1"/>
        <end position="33"/>
    </location>
</feature>
<comment type="caution">
    <text evidence="2">The sequence shown here is derived from an EMBL/GenBank/DDBJ whole genome shotgun (WGS) entry which is preliminary data.</text>
</comment>
<sequence length="118" mass="11820">MWLSQNRSSAPAADTGRVTLASGETQAVSGGAELRDAPSYAPYGYAARPPEGTPVLLLSTGLGQVSCGVQSQDGGLSPGEVVIRSAGGAEVRLKNDGTIWLNGAHITPGGQFVPGGGN</sequence>
<name>A0A926EDQ0_9FIRM</name>
<gene>
    <name evidence="2" type="ORF">H8709_06750</name>
</gene>
<evidence type="ECO:0000313" key="2">
    <source>
        <dbReference type="EMBL" id="MBC8570529.1"/>
    </source>
</evidence>
<dbReference type="Proteomes" id="UP000660861">
    <property type="component" value="Unassembled WGS sequence"/>
</dbReference>
<evidence type="ECO:0000256" key="1">
    <source>
        <dbReference type="SAM" id="MobiDB-lite"/>
    </source>
</evidence>
<dbReference type="EMBL" id="JACRTC010000004">
    <property type="protein sequence ID" value="MBC8570529.1"/>
    <property type="molecule type" value="Genomic_DNA"/>
</dbReference>
<keyword evidence="3" id="KW-1185">Reference proteome</keyword>
<proteinExistence type="predicted"/>
<dbReference type="RefSeq" id="WP_262397630.1">
    <property type="nucleotide sequence ID" value="NZ_JACRTC010000004.1"/>
</dbReference>
<protein>
    <submittedName>
        <fullName evidence="2">Uncharacterized protein</fullName>
    </submittedName>
</protein>
<evidence type="ECO:0000313" key="3">
    <source>
        <dbReference type="Proteomes" id="UP000660861"/>
    </source>
</evidence>
<accession>A0A926EDQ0</accession>
<dbReference type="AlphaFoldDB" id="A0A926EDQ0"/>